<dbReference type="OrthoDB" id="6513151at2759"/>
<dbReference type="SUPFAM" id="SSF56112">
    <property type="entry name" value="Protein kinase-like (PK-like)"/>
    <property type="match status" value="1"/>
</dbReference>
<name>A0A5J4VK00_9EUKA</name>
<feature type="compositionally biased region" description="Basic and acidic residues" evidence="1">
    <location>
        <begin position="261"/>
        <end position="279"/>
    </location>
</feature>
<evidence type="ECO:0000259" key="2">
    <source>
        <dbReference type="PROSITE" id="PS50011"/>
    </source>
</evidence>
<feature type="compositionally biased region" description="Basic residues" evidence="1">
    <location>
        <begin position="282"/>
        <end position="308"/>
    </location>
</feature>
<dbReference type="PROSITE" id="PS50011">
    <property type="entry name" value="PROTEIN_KINASE_DOM"/>
    <property type="match status" value="1"/>
</dbReference>
<dbReference type="CDD" id="cd14014">
    <property type="entry name" value="STKc_PknB_like"/>
    <property type="match status" value="1"/>
</dbReference>
<reference evidence="3 4" key="1">
    <citation type="submission" date="2019-03" db="EMBL/GenBank/DDBJ databases">
        <title>Single cell metagenomics reveals metabolic interactions within the superorganism composed of flagellate Streblomastix strix and complex community of Bacteroidetes bacteria on its surface.</title>
        <authorList>
            <person name="Treitli S.C."/>
            <person name="Kolisko M."/>
            <person name="Husnik F."/>
            <person name="Keeling P."/>
            <person name="Hampl V."/>
        </authorList>
    </citation>
    <scope>NUCLEOTIDE SEQUENCE [LARGE SCALE GENOMIC DNA]</scope>
    <source>
        <strain evidence="3">ST1C</strain>
    </source>
</reference>
<protein>
    <submittedName>
        <fullName evidence="3">Putative serine/threonine-protein kinase unc-51</fullName>
    </submittedName>
</protein>
<evidence type="ECO:0000313" key="3">
    <source>
        <dbReference type="EMBL" id="KAA6382553.1"/>
    </source>
</evidence>
<dbReference type="AlphaFoldDB" id="A0A5J4VK00"/>
<dbReference type="GO" id="GO:0004674">
    <property type="term" value="F:protein serine/threonine kinase activity"/>
    <property type="evidence" value="ECO:0007669"/>
    <property type="project" value="InterPro"/>
</dbReference>
<proteinExistence type="predicted"/>
<keyword evidence="3" id="KW-0808">Transferase</keyword>
<dbReference type="GO" id="GO:0005737">
    <property type="term" value="C:cytoplasm"/>
    <property type="evidence" value="ECO:0007669"/>
    <property type="project" value="TreeGrafter"/>
</dbReference>
<feature type="region of interest" description="Disordered" evidence="1">
    <location>
        <begin position="261"/>
        <end position="351"/>
    </location>
</feature>
<dbReference type="InterPro" id="IPR011009">
    <property type="entry name" value="Kinase-like_dom_sf"/>
</dbReference>
<dbReference type="Pfam" id="PF00069">
    <property type="entry name" value="Pkinase"/>
    <property type="match status" value="1"/>
</dbReference>
<dbReference type="GO" id="GO:0005524">
    <property type="term" value="F:ATP binding"/>
    <property type="evidence" value="ECO:0007669"/>
    <property type="project" value="InterPro"/>
</dbReference>
<dbReference type="PANTHER" id="PTHR24348">
    <property type="entry name" value="SERINE/THREONINE-PROTEIN KINASE UNC-51-RELATED"/>
    <property type="match status" value="1"/>
</dbReference>
<dbReference type="EMBL" id="SNRW01006721">
    <property type="protein sequence ID" value="KAA6382553.1"/>
    <property type="molecule type" value="Genomic_DNA"/>
</dbReference>
<dbReference type="InterPro" id="IPR045269">
    <property type="entry name" value="Atg1-like"/>
</dbReference>
<gene>
    <name evidence="3" type="ORF">EZS28_021921</name>
</gene>
<dbReference type="InterPro" id="IPR000719">
    <property type="entry name" value="Prot_kinase_dom"/>
</dbReference>
<evidence type="ECO:0000313" key="4">
    <source>
        <dbReference type="Proteomes" id="UP000324800"/>
    </source>
</evidence>
<comment type="caution">
    <text evidence="3">The sequence shown here is derived from an EMBL/GenBank/DDBJ whole genome shotgun (WGS) entry which is preliminary data.</text>
</comment>
<sequence>MEYSNSGTLFDLIKTNKNLPIPMIRVIMRQILQGLSYIHSKGLIHRDIKGGNILLHNPIGSGRVILKIADFGVAKTKTGNGVNIQVTVIGTEPYMAPEFILGDGQEKVNADAKVDIWSLGILLYKILTHEFPFKINSLVDQHQFMANAVLIRPWTIADNILWDLLQKMLQFDRNKRISAADALNHQFFTGKQAEREITIEQNQLSQIAYTALTNGDSTVTQFDTKPTFVLPLTIVNKIPNLYIGMLNKKINKFKKKYKIEKHQMKNQSREKKKKEENQTKKYQNRRKEMKNKERKILKKMKELKKKNQIIKQRNNQEKRLKKNKGRKEKKMKFQQNKKKKNQKEKQKNLRE</sequence>
<evidence type="ECO:0000256" key="1">
    <source>
        <dbReference type="SAM" id="MobiDB-lite"/>
    </source>
</evidence>
<dbReference type="Gene3D" id="1.10.510.10">
    <property type="entry name" value="Transferase(Phosphotransferase) domain 1"/>
    <property type="match status" value="1"/>
</dbReference>
<organism evidence="3 4">
    <name type="scientific">Streblomastix strix</name>
    <dbReference type="NCBI Taxonomy" id="222440"/>
    <lineage>
        <taxon>Eukaryota</taxon>
        <taxon>Metamonada</taxon>
        <taxon>Preaxostyla</taxon>
        <taxon>Oxymonadida</taxon>
        <taxon>Streblomastigidae</taxon>
        <taxon>Streblomastix</taxon>
    </lineage>
</organism>
<dbReference type="InterPro" id="IPR008271">
    <property type="entry name" value="Ser/Thr_kinase_AS"/>
</dbReference>
<dbReference type="GO" id="GO:0010506">
    <property type="term" value="P:regulation of autophagy"/>
    <property type="evidence" value="ECO:0007669"/>
    <property type="project" value="InterPro"/>
</dbReference>
<feature type="compositionally biased region" description="Basic residues" evidence="1">
    <location>
        <begin position="319"/>
        <end position="342"/>
    </location>
</feature>
<keyword evidence="3" id="KW-0418">Kinase</keyword>
<dbReference type="Proteomes" id="UP000324800">
    <property type="component" value="Unassembled WGS sequence"/>
</dbReference>
<dbReference type="PROSITE" id="PS00108">
    <property type="entry name" value="PROTEIN_KINASE_ST"/>
    <property type="match status" value="1"/>
</dbReference>
<accession>A0A5J4VK00</accession>
<dbReference type="SMART" id="SM00220">
    <property type="entry name" value="S_TKc"/>
    <property type="match status" value="1"/>
</dbReference>
<feature type="domain" description="Protein kinase" evidence="2">
    <location>
        <begin position="1"/>
        <end position="188"/>
    </location>
</feature>